<dbReference type="FunFam" id="3.30.160.20:FF:000053">
    <property type="entry name" value="protein SON isoform X1"/>
    <property type="match status" value="1"/>
</dbReference>
<feature type="domain" description="DRBM" evidence="3">
    <location>
        <begin position="2934"/>
        <end position="3004"/>
    </location>
</feature>
<proteinExistence type="predicted"/>
<evidence type="ECO:0000259" key="3">
    <source>
        <dbReference type="PROSITE" id="PS50137"/>
    </source>
</evidence>
<dbReference type="InterPro" id="IPR000467">
    <property type="entry name" value="G_patch_dom"/>
</dbReference>
<feature type="compositionally biased region" description="Basic and acidic residues" evidence="2">
    <location>
        <begin position="140"/>
        <end position="154"/>
    </location>
</feature>
<protein>
    <submittedName>
        <fullName evidence="5">Protein SON isoform X1</fullName>
    </submittedName>
</protein>
<feature type="compositionally biased region" description="Basic and acidic residues" evidence="2">
    <location>
        <begin position="2311"/>
        <end position="2330"/>
    </location>
</feature>
<dbReference type="EMBL" id="OX395129">
    <property type="protein sequence ID" value="CAI5772615.1"/>
    <property type="molecule type" value="Genomic_DNA"/>
</dbReference>
<dbReference type="PANTHER" id="PTHR46528">
    <property type="entry name" value="PROTEIN SON"/>
    <property type="match status" value="1"/>
</dbReference>
<feature type="region of interest" description="Disordered" evidence="2">
    <location>
        <begin position="2739"/>
        <end position="2758"/>
    </location>
</feature>
<keyword evidence="1" id="KW-0694">RNA-binding</keyword>
<feature type="domain" description="G-patch" evidence="4">
    <location>
        <begin position="2869"/>
        <end position="2915"/>
    </location>
</feature>
<feature type="compositionally biased region" description="Basic and acidic residues" evidence="2">
    <location>
        <begin position="1883"/>
        <end position="1900"/>
    </location>
</feature>
<reference evidence="5" key="1">
    <citation type="submission" date="2022-12" db="EMBL/GenBank/DDBJ databases">
        <authorList>
            <person name="Alioto T."/>
            <person name="Alioto T."/>
            <person name="Gomez Garrido J."/>
        </authorList>
    </citation>
    <scope>NUCLEOTIDE SEQUENCE</scope>
</reference>
<feature type="compositionally biased region" description="Basic and acidic residues" evidence="2">
    <location>
        <begin position="1909"/>
        <end position="1936"/>
    </location>
</feature>
<feature type="compositionally biased region" description="Basic residues" evidence="2">
    <location>
        <begin position="2169"/>
        <end position="2178"/>
    </location>
</feature>
<feature type="compositionally biased region" description="Low complexity" evidence="2">
    <location>
        <begin position="158"/>
        <end position="172"/>
    </location>
</feature>
<dbReference type="GO" id="GO:0003723">
    <property type="term" value="F:RNA binding"/>
    <property type="evidence" value="ECO:0007669"/>
    <property type="project" value="UniProtKB-UniRule"/>
</dbReference>
<dbReference type="CDD" id="cd19870">
    <property type="entry name" value="DSRM_SON-like"/>
    <property type="match status" value="1"/>
</dbReference>
<dbReference type="Pfam" id="PF17069">
    <property type="entry name" value="RSRP"/>
    <property type="match status" value="1"/>
</dbReference>
<dbReference type="GO" id="GO:0051726">
    <property type="term" value="P:regulation of cell cycle"/>
    <property type="evidence" value="ECO:0007669"/>
    <property type="project" value="InterPro"/>
</dbReference>
<dbReference type="Gene3D" id="3.30.160.20">
    <property type="match status" value="1"/>
</dbReference>
<feature type="compositionally biased region" description="Basic residues" evidence="2">
    <location>
        <begin position="2543"/>
        <end position="2563"/>
    </location>
</feature>
<feature type="compositionally biased region" description="Basic and acidic residues" evidence="2">
    <location>
        <begin position="2017"/>
        <end position="2036"/>
    </location>
</feature>
<dbReference type="PROSITE" id="PS50174">
    <property type="entry name" value="G_PATCH"/>
    <property type="match status" value="1"/>
</dbReference>
<evidence type="ECO:0000256" key="1">
    <source>
        <dbReference type="PROSITE-ProRule" id="PRU00266"/>
    </source>
</evidence>
<dbReference type="InterPro" id="IPR014720">
    <property type="entry name" value="dsRBD_dom"/>
</dbReference>
<feature type="compositionally biased region" description="Basic residues" evidence="2">
    <location>
        <begin position="2481"/>
        <end position="2504"/>
    </location>
</feature>
<feature type="compositionally biased region" description="Basic and acidic residues" evidence="2">
    <location>
        <begin position="2070"/>
        <end position="2089"/>
    </location>
</feature>
<feature type="compositionally biased region" description="Basic residues" evidence="2">
    <location>
        <begin position="111"/>
        <end position="139"/>
    </location>
</feature>
<evidence type="ECO:0000259" key="4">
    <source>
        <dbReference type="PROSITE" id="PS50174"/>
    </source>
</evidence>
<feature type="compositionally biased region" description="Basic residues" evidence="2">
    <location>
        <begin position="2512"/>
        <end position="2535"/>
    </location>
</feature>
<feature type="compositionally biased region" description="Basic and acidic residues" evidence="2">
    <location>
        <begin position="2044"/>
        <end position="2060"/>
    </location>
</feature>
<feature type="region of interest" description="Disordered" evidence="2">
    <location>
        <begin position="1817"/>
        <end position="1840"/>
    </location>
</feature>
<organism evidence="5 6">
    <name type="scientific">Podarcis lilfordi</name>
    <name type="common">Lilford's wall lizard</name>
    <dbReference type="NCBI Taxonomy" id="74358"/>
    <lineage>
        <taxon>Eukaryota</taxon>
        <taxon>Metazoa</taxon>
        <taxon>Chordata</taxon>
        <taxon>Craniata</taxon>
        <taxon>Vertebrata</taxon>
        <taxon>Euteleostomi</taxon>
        <taxon>Lepidosauria</taxon>
        <taxon>Squamata</taxon>
        <taxon>Bifurcata</taxon>
        <taxon>Unidentata</taxon>
        <taxon>Episquamata</taxon>
        <taxon>Laterata</taxon>
        <taxon>Lacertibaenia</taxon>
        <taxon>Lacertidae</taxon>
        <taxon>Podarcis</taxon>
    </lineage>
</organism>
<feature type="compositionally biased region" description="Basic and acidic residues" evidence="2">
    <location>
        <begin position="2338"/>
        <end position="2351"/>
    </location>
</feature>
<dbReference type="PANTHER" id="PTHR46528:SF1">
    <property type="entry name" value="PROTEIN SON"/>
    <property type="match status" value="1"/>
</dbReference>
<dbReference type="SMART" id="SM00358">
    <property type="entry name" value="DSRM"/>
    <property type="match status" value="1"/>
</dbReference>
<feature type="compositionally biased region" description="Basic and acidic residues" evidence="2">
    <location>
        <begin position="2179"/>
        <end position="2198"/>
    </location>
</feature>
<dbReference type="GO" id="GO:0048024">
    <property type="term" value="P:regulation of mRNA splicing, via spliceosome"/>
    <property type="evidence" value="ECO:0007669"/>
    <property type="project" value="TreeGrafter"/>
</dbReference>
<feature type="compositionally biased region" description="Basic residues" evidence="2">
    <location>
        <begin position="1937"/>
        <end position="1976"/>
    </location>
</feature>
<evidence type="ECO:0000256" key="2">
    <source>
        <dbReference type="SAM" id="MobiDB-lite"/>
    </source>
</evidence>
<keyword evidence="6" id="KW-1185">Reference proteome</keyword>
<feature type="compositionally biased region" description="Basic and acidic residues" evidence="2">
    <location>
        <begin position="2206"/>
        <end position="2224"/>
    </location>
</feature>
<feature type="compositionally biased region" description="Basic residues" evidence="2">
    <location>
        <begin position="2384"/>
        <end position="2398"/>
    </location>
</feature>
<dbReference type="Proteomes" id="UP001178461">
    <property type="component" value="Chromosome 4"/>
</dbReference>
<feature type="compositionally biased region" description="Basic and acidic residues" evidence="2">
    <location>
        <begin position="1997"/>
        <end position="2009"/>
    </location>
</feature>
<gene>
    <name evidence="5" type="ORF">PODLI_1B029518</name>
</gene>
<feature type="compositionally biased region" description="Basic residues" evidence="2">
    <location>
        <begin position="2604"/>
        <end position="2614"/>
    </location>
</feature>
<name>A0AA35P4I5_9SAUR</name>
<dbReference type="Pfam" id="PF14709">
    <property type="entry name" value="DND1_DSRM"/>
    <property type="match status" value="1"/>
</dbReference>
<feature type="region of interest" description="Disordered" evidence="2">
    <location>
        <begin position="26"/>
        <end position="60"/>
    </location>
</feature>
<dbReference type="SUPFAM" id="SSF54768">
    <property type="entry name" value="dsRNA-binding domain-like"/>
    <property type="match status" value="1"/>
</dbReference>
<evidence type="ECO:0000313" key="6">
    <source>
        <dbReference type="Proteomes" id="UP001178461"/>
    </source>
</evidence>
<feature type="region of interest" description="Disordered" evidence="2">
    <location>
        <begin position="76"/>
        <end position="185"/>
    </location>
</feature>
<feature type="compositionally biased region" description="Basic and acidic residues" evidence="2">
    <location>
        <begin position="2151"/>
        <end position="2168"/>
    </location>
</feature>
<dbReference type="SMART" id="SM00443">
    <property type="entry name" value="G_patch"/>
    <property type="match status" value="1"/>
</dbReference>
<dbReference type="InterPro" id="IPR032922">
    <property type="entry name" value="SON"/>
</dbReference>
<evidence type="ECO:0000313" key="5">
    <source>
        <dbReference type="EMBL" id="CAI5772615.1"/>
    </source>
</evidence>
<feature type="compositionally biased region" description="Basic and acidic residues" evidence="2">
    <location>
        <begin position="2259"/>
        <end position="2277"/>
    </location>
</feature>
<feature type="compositionally biased region" description="Basic and acidic residues" evidence="2">
    <location>
        <begin position="2097"/>
        <end position="2116"/>
    </location>
</feature>
<dbReference type="Pfam" id="PF01585">
    <property type="entry name" value="G-patch"/>
    <property type="match status" value="1"/>
</dbReference>
<feature type="compositionally biased region" description="Basic and acidic residues" evidence="2">
    <location>
        <begin position="2232"/>
        <end position="2251"/>
    </location>
</feature>
<sequence length="3022" mass="338778">MATSIEQIFRSFVVSKFREIQEQQFGSAKLGSQHNGEINSSEQVNSSDDTITSIGNLQNDPLVQKIEQVLSEVLSAESQYKPDGGEDTVRNKSHSTKRGLSEEVEDEIPRKKSKKDKKHKDKKKKKKRKKEKREKKYKKQPKESKLNEQHKECGDTQSISHSKSESSSSVPSAEDVDLQPVSSSKQTSGWLLEKTVCENLNLATSNSHNANNSVNSKLDTTRDSTLANIQELHEVKLTNERELENNTYQPTNVALNLCIGNESLNIADVEGRVANIKEYKQPEASLTLEAMEETSAPESSPKSVAVQLEYLETSSASDTMEVKDLDSVSESFNPEILKQAVATSFETAGCNFTNLPSEAAAEAKDSVTTLGFLAMVVGKDFEATSEFLNTAKVKASEISPDQATFMDMKEDLLHDSESIVTVKDLQLSQQLESTAALKDLEAASESLHTISEKYFEPAVVTKLKHHQEELKIITELDAQKCTAATPDVETRAGVKELGAAQASPVQTTLNDAEKHQMLLQTVADAKDAPELEDMKSTDSTLKVRTMEVGEMDMRCLKAKSKRITEMGKWIAVPEPLRMKGVKNLDSSPEFEGDRQVNYLGTPLETVVGKSGASGITEDSEAAIDVQVPESISQSEAVLNINNLEMAPEIVKTQYLEASKHVDVRESNTVGNVKDFGRVPESLMTVKNLDSISESQYTKEMKSAKDIFRLDAVTQRKDLETSLETEEEQEEREMDATSDSLHMIFTNYSEQSLEPDTESEIMMKLKSSENVPESLHMVDANKFEALQTGEIQGIKTVDPETIVELNDLRKKLKPLDREVKNMEVTSVPPGKYSEIPVASETVAKSKSTETESHPVPRIQEKPSDAIAHMEKNQNGAEAADLKTLPRYQKLTKEVAVGISDHKLRAESEGSLLISKSLQEMDIVSSEGIPELEDVAVIQELKETTVVDVSRPKEPLALKNLPSIPDSHAEQNLEQLQYVKTKIRGVGLDSLYSLEVKYAGTSPEFLFSEELTSQEEKQKLEERTESRGFTDPESLCVSEKEKIIVLESDEINKVIDLEHSPESMHVTETFSKTTLTPFYLIQAKDSKTASESTIIDLEADLESTVQAGIEIANDPPKRELLLGSILEIASEPPHHNEMSRCTPVLQVSDAEPRSEALAGTDLEADSETVCVIDTAEFEVKKPEMALATLFVPDALDIKATPSFLHGTDDKGLKAAKTIEMVVDIEKLKASSESVHVLKDTFEPIRITGVKDLETSRKVETNLAFLDKNEMNNVLTSTPKSDVTGSETFERCKPVLGAHISEGTLTTADKAEQKDFGVLKPDTKLAVKYSESISKSATVSERKDSDKTQSVFMLDVIDSGASSSTLDTRRMKNSEAAMQFETTTSKLCVPQVRDSDGAVESISIPEAETKYLGKALNYETVLEIKNSVATAAQLNTPELKSSESVSVLKLVDSTGTRELEITPRNLGTANSDSGTITGTEVLEIIGSQKHSKAESTLEVKYLESASETEYAPETHQCKAAPESESVMKEKVSETTSAVVGLVNKEDLETIAKSKHAQEKTYLETLPQSLCTMEASDLEGSGTCEEVLHVSKTTPQFSSIVEEKSSGATISSLATETANDSEKQLELQMRFDETCSRTALERTENDSEPTVEIASIVDGKSSEANAGLMNIVELKDTESLLKSKIAPESIHSKEPEDFEATTKCDSIGKVKDLQVAQTTMGKEKQMDFEGISKSVLALGTQDLERNSTPILLSEKKISEASLKSADALSTKDSVPAPMTAENIDITEQNSKVRCMAEVIDLESTTEQQAKNSEMIPQFTVEAKTSEATSEPLHKPKEKDLDGMKQVSLEEQGLKAAIKSVSAAAENLKSNQQLLKDSEASLEPLQMAKEKELEVTLQDSLKDQDSDTAPKSSDIMKEKEENILKDKKSEKVSSKSKDKSKSGKKAKRSRSKSPSKSKKRKKKSRSRSTSRQVASRRARSRSKNDSRSRKKDSTSRHKSRSKSSDKKESKESSVRSRRRRSRTSDRLKSRSKSVDKRETSVRSRRRRSRSSDHHKSRSRSVDRRESVRRRRRLSRSSDNHKSRSRSVDKRDSLIRSRRRQSRSSDRRKSRSRSTDKRDTSVRTRRRRSRSSDRCKSRSKSVDRRESSVRTRRRKSISSDRHKSRSRSADDKRKTSVRSRRRRSRSPDVRKSRSRSVDRREISVRTRRRRSRSSDRKSRSRSNERRESSVRVRRRRSRSSDNRKSRSRSVDKRDTSLRVRRRRSRSSDRKSRSKSVDKRESSLRTRRRKSVSSDRKSRSKSVDKRETSSRGKRRRSRSADNRKSRSRSVDKRDTSIRAKRRRSRSSDNRKSRSKSAENLETSSRSKRRRSKSADNKCRTKSTEKEDPSLKSRHRKSKSKSKSRSKSPERRKDKDSSDVSGRKRSKSRSKSKSLEKTEGTESVEAPNHTKSPEYHKSKSRSKSLEKTGERDPLRRSRSKGSKSSEPSRRHRTASRSRKNRSRSATRKRSSRSKSDHRSQTRSRSRSRSCSRRWRRTRSRSVSRQRSLSRERRRRSRRNRSRSIDRRRRRSDSRDSYRIPLRLRSRSRTPVRPRCSRSTGRRRSTSISPDHRRSRTSSRSPKRLTDLDKAQLLEIAKANAAAMCAKAGVPLPPSLMPVVTPEKKEEKVAQKSAKETILELTEKCKKIAQSQEDDIIVNKPHVSDEEEEEHPFINHPFKLNEPKPIFFNLTTPTIKPAAPKNQVTLTKEFPVSSGSQHRKKESDSAYGEWVPVEKNKDENKDDVFPNPANLEPVDISSALTERTIAQKRLTENTFDMEAMCLLNRAQERIDAWAQLNSIPGHFTGSTGAQVLSSEQLSNSGPQAWIKKDQFLRAAPVTGGMGAQLMRKMGWREGEGLGKNKEGNKEPILVDFKTDRKGLVAVGEKTQKRHGPFSAVKDLSGKHPVSALLEVCNKRRWLPPIFALVNDNRPEHNKHFLFKVLVNGIEYKPNSVSPNKKHAKAMAATVALQALGLVPKELLANATSFRSASHN</sequence>
<feature type="compositionally biased region" description="Basic and acidic residues" evidence="2">
    <location>
        <begin position="2124"/>
        <end position="2143"/>
    </location>
</feature>
<feature type="compositionally biased region" description="Basic residues" evidence="2">
    <location>
        <begin position="2573"/>
        <end position="2596"/>
    </location>
</feature>
<dbReference type="PROSITE" id="PS50137">
    <property type="entry name" value="DS_RBD"/>
    <property type="match status" value="1"/>
</dbReference>
<feature type="compositionally biased region" description="Basic and acidic residues" evidence="2">
    <location>
        <begin position="1827"/>
        <end position="1838"/>
    </location>
</feature>
<feature type="compositionally biased region" description="Basic residues" evidence="2">
    <location>
        <begin position="2415"/>
        <end position="2424"/>
    </location>
</feature>
<feature type="region of interest" description="Disordered" evidence="2">
    <location>
        <begin position="1874"/>
        <end position="2618"/>
    </location>
</feature>
<feature type="compositionally biased region" description="Basic and acidic residues" evidence="2">
    <location>
        <begin position="2365"/>
        <end position="2383"/>
    </location>
</feature>
<accession>A0AA35P4I5</accession>
<feature type="compositionally biased region" description="Basic and acidic residues" evidence="2">
    <location>
        <begin position="2285"/>
        <end position="2303"/>
    </location>
</feature>
<feature type="compositionally biased region" description="Basic and acidic residues" evidence="2">
    <location>
        <begin position="2399"/>
        <end position="2414"/>
    </location>
</feature>
<feature type="compositionally biased region" description="Basic and acidic residues" evidence="2">
    <location>
        <begin position="2443"/>
        <end position="2467"/>
    </location>
</feature>
<feature type="compositionally biased region" description="Basic and acidic residues" evidence="2">
    <location>
        <begin position="1977"/>
        <end position="1990"/>
    </location>
</feature>